<feature type="compositionally biased region" description="Low complexity" evidence="1">
    <location>
        <begin position="291"/>
        <end position="303"/>
    </location>
</feature>
<protein>
    <submittedName>
        <fullName evidence="3">Uncharacterized protein</fullName>
    </submittedName>
</protein>
<dbReference type="AlphaFoldDB" id="A0AAD5RXY1"/>
<feature type="transmembrane region" description="Helical" evidence="2">
    <location>
        <begin position="343"/>
        <end position="367"/>
    </location>
</feature>
<proteinExistence type="predicted"/>
<name>A0AAD5RXY1_9PEZI</name>
<evidence type="ECO:0000256" key="1">
    <source>
        <dbReference type="SAM" id="MobiDB-lite"/>
    </source>
</evidence>
<feature type="compositionally biased region" description="Polar residues" evidence="1">
    <location>
        <begin position="113"/>
        <end position="127"/>
    </location>
</feature>
<feature type="compositionally biased region" description="Low complexity" evidence="1">
    <location>
        <begin position="11"/>
        <end position="27"/>
    </location>
</feature>
<keyword evidence="2" id="KW-0812">Transmembrane</keyword>
<accession>A0AAD5RXY1</accession>
<evidence type="ECO:0000256" key="2">
    <source>
        <dbReference type="SAM" id="Phobius"/>
    </source>
</evidence>
<comment type="caution">
    <text evidence="3">The sequence shown here is derived from an EMBL/GenBank/DDBJ whole genome shotgun (WGS) entry which is preliminary data.</text>
</comment>
<evidence type="ECO:0000313" key="3">
    <source>
        <dbReference type="EMBL" id="KAJ2905356.1"/>
    </source>
</evidence>
<keyword evidence="4" id="KW-1185">Reference proteome</keyword>
<keyword evidence="2" id="KW-1133">Transmembrane helix</keyword>
<reference evidence="3" key="1">
    <citation type="submission" date="2022-07" db="EMBL/GenBank/DDBJ databases">
        <title>Draft genome sequence of Zalerion maritima ATCC 34329, a (micro)plastics degrading marine fungus.</title>
        <authorList>
            <person name="Paco A."/>
            <person name="Goncalves M.F.M."/>
            <person name="Rocha-Santos T.A.P."/>
            <person name="Alves A."/>
        </authorList>
    </citation>
    <scope>NUCLEOTIDE SEQUENCE</scope>
    <source>
        <strain evidence="3">ATCC 34329</strain>
    </source>
</reference>
<feature type="region of interest" description="Disordered" evidence="1">
    <location>
        <begin position="281"/>
        <end position="332"/>
    </location>
</feature>
<dbReference type="EMBL" id="JAKWBI020000033">
    <property type="protein sequence ID" value="KAJ2905356.1"/>
    <property type="molecule type" value="Genomic_DNA"/>
</dbReference>
<feature type="region of interest" description="Disordered" evidence="1">
    <location>
        <begin position="240"/>
        <end position="267"/>
    </location>
</feature>
<feature type="compositionally biased region" description="Low complexity" evidence="1">
    <location>
        <begin position="38"/>
        <end position="51"/>
    </location>
</feature>
<feature type="compositionally biased region" description="Polar residues" evidence="1">
    <location>
        <begin position="75"/>
        <end position="86"/>
    </location>
</feature>
<dbReference type="Proteomes" id="UP001201980">
    <property type="component" value="Unassembled WGS sequence"/>
</dbReference>
<feature type="compositionally biased region" description="Low complexity" evidence="1">
    <location>
        <begin position="87"/>
        <end position="99"/>
    </location>
</feature>
<feature type="region of interest" description="Disordered" evidence="1">
    <location>
        <begin position="1"/>
        <end position="223"/>
    </location>
</feature>
<feature type="compositionally biased region" description="Acidic residues" evidence="1">
    <location>
        <begin position="100"/>
        <end position="109"/>
    </location>
</feature>
<sequence>MGPAGAQPSLRPWQSSQSPESRSASQQQRRDRHDESWVEISSQPSSSSLSSIGDEVITTGLRVGSPSYGPRQRRLAQSQRRVNNRQSAAAGITAASSSPEEYEETESEDDHFLTSSGERLSVPTTPSRRVIHPDTDSDGGDENATALGRRVPDSPPSFKPQPNAFSHPPAPPTFPSNHPHSAVRGGPGGVRSLQHQRHGGPSFMASGGTSAGTSSGGAYQPDNDAALRASLTTLLSCAAAARGAPRDPKDVEGIPLRPGGRVSPGDQPMELRLVQEADLLAESPSSPPAAPSFRRQSSGGSSSRKVDDKGKRRSATPTVKSPRATKKKRMTLSSEETLINPTLLTWVVSAGVVVLVSVVGFGAGYVIGREVGKQEGMTAAAGGLNATSVGETAAGCGREVIRGSGGTLRKFRWGTGIARSVVAS</sequence>
<evidence type="ECO:0000313" key="4">
    <source>
        <dbReference type="Proteomes" id="UP001201980"/>
    </source>
</evidence>
<keyword evidence="2" id="KW-0472">Membrane</keyword>
<gene>
    <name evidence="3" type="ORF">MKZ38_005655</name>
</gene>
<feature type="compositionally biased region" description="Low complexity" evidence="1">
    <location>
        <begin position="205"/>
        <end position="218"/>
    </location>
</feature>
<organism evidence="3 4">
    <name type="scientific">Zalerion maritima</name>
    <dbReference type="NCBI Taxonomy" id="339359"/>
    <lineage>
        <taxon>Eukaryota</taxon>
        <taxon>Fungi</taxon>
        <taxon>Dikarya</taxon>
        <taxon>Ascomycota</taxon>
        <taxon>Pezizomycotina</taxon>
        <taxon>Sordariomycetes</taxon>
        <taxon>Lulworthiomycetidae</taxon>
        <taxon>Lulworthiales</taxon>
        <taxon>Lulworthiaceae</taxon>
        <taxon>Zalerion</taxon>
    </lineage>
</organism>